<dbReference type="PROSITE" id="PS00463">
    <property type="entry name" value="ZN2_CY6_FUNGAL_1"/>
    <property type="match status" value="1"/>
</dbReference>
<dbReference type="GO" id="GO:0000981">
    <property type="term" value="F:DNA-binding transcription factor activity, RNA polymerase II-specific"/>
    <property type="evidence" value="ECO:0007669"/>
    <property type="project" value="InterPro"/>
</dbReference>
<dbReference type="PROSITE" id="PS50048">
    <property type="entry name" value="ZN2_CY6_FUNGAL_2"/>
    <property type="match status" value="1"/>
</dbReference>
<comment type="caution">
    <text evidence="3">The sequence shown here is derived from an EMBL/GenBank/DDBJ whole genome shotgun (WGS) entry which is preliminary data.</text>
</comment>
<protein>
    <recommendedName>
        <fullName evidence="2">Zn(2)-C6 fungal-type domain-containing protein</fullName>
    </recommendedName>
</protein>
<sequence length="392" mass="43875">MDVTELRKPPGIQACRILGKKCTEENPCDTCPKRNKAGKTAWAQIGCKRGTLSQEIESIDLCPKSRSQPMPSGIDIFCLQCRRHWCQSTNPHESRCPRCQIIDAKVIGPFTSDLKNNHVEEAARRRKKDVVSFTEGEDTITELSLAIAALRQNISLENFGRPPRPLSLAGAYFPNQASMPSLIALDQCSMAIVCLMSAIKRYIDQLSKVFFKKENLRGKTWWLSVFYSLLIQSLVRAIMKAIVGDDGAVIPPGRNQYLHLAVRLFRATSGAHDPLARSIPVQGSRRKALAGCDSCKRRKLKCAKWRPSCEACQDFQGPCIYGGKLEIDDSEIEDYNVASLSVQQEKWQSYGLNSSGDFLQHLFQDDGQLITHEAAINNEPQTTNANRHWIGH</sequence>
<keyword evidence="1" id="KW-0539">Nucleus</keyword>
<feature type="domain" description="Zn(2)-C6 fungal-type" evidence="2">
    <location>
        <begin position="291"/>
        <end position="321"/>
    </location>
</feature>
<dbReference type="Proteomes" id="UP000297910">
    <property type="component" value="Unassembled WGS sequence"/>
</dbReference>
<dbReference type="Pfam" id="PF00172">
    <property type="entry name" value="Zn_clus"/>
    <property type="match status" value="1"/>
</dbReference>
<evidence type="ECO:0000256" key="1">
    <source>
        <dbReference type="ARBA" id="ARBA00023242"/>
    </source>
</evidence>
<dbReference type="SUPFAM" id="SSF57701">
    <property type="entry name" value="Zn2/Cys6 DNA-binding domain"/>
    <property type="match status" value="1"/>
</dbReference>
<gene>
    <name evidence="3" type="ORF">BPAE_0174g00040</name>
</gene>
<dbReference type="InterPro" id="IPR001138">
    <property type="entry name" value="Zn2Cys6_DnaBD"/>
</dbReference>
<evidence type="ECO:0000313" key="4">
    <source>
        <dbReference type="Proteomes" id="UP000297910"/>
    </source>
</evidence>
<accession>A0A4Z1FI43</accession>
<dbReference type="CDD" id="cd00067">
    <property type="entry name" value="GAL4"/>
    <property type="match status" value="1"/>
</dbReference>
<keyword evidence="4" id="KW-1185">Reference proteome</keyword>
<evidence type="ECO:0000259" key="2">
    <source>
        <dbReference type="PROSITE" id="PS50048"/>
    </source>
</evidence>
<organism evidence="3 4">
    <name type="scientific">Botrytis paeoniae</name>
    <dbReference type="NCBI Taxonomy" id="278948"/>
    <lineage>
        <taxon>Eukaryota</taxon>
        <taxon>Fungi</taxon>
        <taxon>Dikarya</taxon>
        <taxon>Ascomycota</taxon>
        <taxon>Pezizomycotina</taxon>
        <taxon>Leotiomycetes</taxon>
        <taxon>Helotiales</taxon>
        <taxon>Sclerotiniaceae</taxon>
        <taxon>Botrytis</taxon>
    </lineage>
</organism>
<dbReference type="AlphaFoldDB" id="A0A4Z1FI43"/>
<dbReference type="EMBL" id="PQXI01000174">
    <property type="protein sequence ID" value="TGO22283.1"/>
    <property type="molecule type" value="Genomic_DNA"/>
</dbReference>
<dbReference type="GO" id="GO:0008270">
    <property type="term" value="F:zinc ion binding"/>
    <property type="evidence" value="ECO:0007669"/>
    <property type="project" value="InterPro"/>
</dbReference>
<proteinExistence type="predicted"/>
<reference evidence="3 4" key="1">
    <citation type="submission" date="2017-12" db="EMBL/GenBank/DDBJ databases">
        <title>Comparative genomics of Botrytis spp.</title>
        <authorList>
            <person name="Valero-Jimenez C.A."/>
            <person name="Tapia P."/>
            <person name="Veloso J."/>
            <person name="Silva-Moreno E."/>
            <person name="Staats M."/>
            <person name="Valdes J.H."/>
            <person name="Van Kan J.A.L."/>
        </authorList>
    </citation>
    <scope>NUCLEOTIDE SEQUENCE [LARGE SCALE GENOMIC DNA]</scope>
    <source>
        <strain evidence="3 4">Bp0003</strain>
    </source>
</reference>
<evidence type="ECO:0000313" key="3">
    <source>
        <dbReference type="EMBL" id="TGO22283.1"/>
    </source>
</evidence>
<dbReference type="SMART" id="SM00066">
    <property type="entry name" value="GAL4"/>
    <property type="match status" value="1"/>
</dbReference>
<dbReference type="InterPro" id="IPR036864">
    <property type="entry name" value="Zn2-C6_fun-type_DNA-bd_sf"/>
</dbReference>
<name>A0A4Z1FI43_9HELO</name>
<dbReference type="Gene3D" id="4.10.240.10">
    <property type="entry name" value="Zn(2)-C6 fungal-type DNA-binding domain"/>
    <property type="match status" value="1"/>
</dbReference>